<name>A0A0C3NDN5_9PORP</name>
<organism evidence="1 4">
    <name type="scientific">Sanguibacteroides justesenii</name>
    <dbReference type="NCBI Taxonomy" id="1547597"/>
    <lineage>
        <taxon>Bacteria</taxon>
        <taxon>Pseudomonadati</taxon>
        <taxon>Bacteroidota</taxon>
        <taxon>Bacteroidia</taxon>
        <taxon>Bacteroidales</taxon>
        <taxon>Porphyromonadaceae</taxon>
        <taxon>Sanguibacteroides</taxon>
    </lineage>
</organism>
<dbReference type="Proteomes" id="UP000031980">
    <property type="component" value="Unassembled WGS sequence"/>
</dbReference>
<dbReference type="InterPro" id="IPR032299">
    <property type="entry name" value="DUF4843"/>
</dbReference>
<reference evidence="1 4" key="1">
    <citation type="submission" date="2014-07" db="EMBL/GenBank/DDBJ databases">
        <title>Porphyromonadaceae bacterium OUH 308042 = ATCC BAA-2681 = DSM 28342 draft genome.</title>
        <authorList>
            <person name="Sydenham T.V."/>
            <person name="Hasman H."/>
            <person name="Justensen U.S."/>
        </authorList>
    </citation>
    <scope>NUCLEOTIDE SEQUENCE [LARGE SCALE GENOMIC DNA]</scope>
    <source>
        <strain evidence="1 4">OUH 308042</strain>
    </source>
</reference>
<comment type="caution">
    <text evidence="1">The sequence shown here is derived from an EMBL/GenBank/DDBJ whole genome shotgun (WGS) entry which is preliminary data.</text>
</comment>
<accession>A0A0C3NDN5</accession>
<dbReference type="Pfam" id="PF16132">
    <property type="entry name" value="DUF4843"/>
    <property type="match status" value="1"/>
</dbReference>
<proteinExistence type="predicted"/>
<dbReference type="Proteomes" id="UP000031937">
    <property type="component" value="Unassembled WGS sequence"/>
</dbReference>
<dbReference type="EMBL" id="JPIU01000040">
    <property type="protein sequence ID" value="KIO44217.1"/>
    <property type="molecule type" value="Genomic_DNA"/>
</dbReference>
<protein>
    <submittedName>
        <fullName evidence="1">Uncharacterized protein</fullName>
    </submittedName>
</protein>
<evidence type="ECO:0000313" key="3">
    <source>
        <dbReference type="Proteomes" id="UP000031937"/>
    </source>
</evidence>
<reference evidence="2 3" key="2">
    <citation type="submission" date="2014-07" db="EMBL/GenBank/DDBJ databases">
        <title>Porphyromonadaceae bacterium OUH 334697 = ATCC BAA-2682 = DSM 28341 draft genome.</title>
        <authorList>
            <person name="Sydenham T.V."/>
            <person name="Hasman H."/>
            <person name="Justesen U.S."/>
        </authorList>
    </citation>
    <scope>NUCLEOTIDE SEQUENCE [LARGE SCALE GENOMIC DNA]</scope>
    <source>
        <strain evidence="2 3">OUH 334697</strain>
    </source>
</reference>
<dbReference type="AlphaFoldDB" id="A0A0C3NDN5"/>
<evidence type="ECO:0000313" key="2">
    <source>
        <dbReference type="EMBL" id="KIO47118.1"/>
    </source>
</evidence>
<keyword evidence="4" id="KW-1185">Reference proteome</keyword>
<dbReference type="PROSITE" id="PS51257">
    <property type="entry name" value="PROKAR_LIPOPROTEIN"/>
    <property type="match status" value="1"/>
</dbReference>
<sequence>MKKHLFSLFLSIAIGFYACSEQETILFQGIHEIYFQKFYVNEVYPGTAEADSTELSFFFYPSGTQEIYAGLTVNLSGMLLTSDIQFGLKVVPGETTANPDEYDLDDSYTFHANTTGENATEILDTIRVKLLRSDRLDELPDGVRLVVELVPTDKVLLGQLERRRAKIIIKAAAVKPDWWTQEVEINLLGTYSQKKYKLFLDHADKKLEMSADLIKDHPDRAIRLAMLFKQWLNEQNPAITEDNGTLMSVPL</sequence>
<gene>
    <name evidence="1" type="ORF">BA92_12695</name>
    <name evidence="2" type="ORF">IE90_00480</name>
</gene>
<dbReference type="RefSeq" id="WP_041501967.1">
    <property type="nucleotide sequence ID" value="NZ_JPIT01000007.1"/>
</dbReference>
<dbReference type="OrthoDB" id="1063880at2"/>
<evidence type="ECO:0000313" key="4">
    <source>
        <dbReference type="Proteomes" id="UP000031980"/>
    </source>
</evidence>
<evidence type="ECO:0000313" key="1">
    <source>
        <dbReference type="EMBL" id="KIO44217.1"/>
    </source>
</evidence>
<dbReference type="EMBL" id="JPIT01000007">
    <property type="protein sequence ID" value="KIO47118.1"/>
    <property type="molecule type" value="Genomic_DNA"/>
</dbReference>